<reference evidence="4 5" key="1">
    <citation type="journal article" date="2020" name="Microorganisms">
        <title>Osmotic Adaptation and Compatible Solute Biosynthesis of Phototrophic Bacteria as Revealed from Genome Analyses.</title>
        <authorList>
            <person name="Imhoff J.F."/>
            <person name="Rahn T."/>
            <person name="Kunzel S."/>
            <person name="Keller A."/>
            <person name="Neulinger S.C."/>
        </authorList>
    </citation>
    <scope>NUCLEOTIDE SEQUENCE [LARGE SCALE GENOMIC DNA]</scope>
    <source>
        <strain evidence="4 5">DSM 15116</strain>
    </source>
</reference>
<evidence type="ECO:0000256" key="2">
    <source>
        <dbReference type="SAM" id="Coils"/>
    </source>
</evidence>
<evidence type="ECO:0000259" key="3">
    <source>
        <dbReference type="Pfam" id="PF25917"/>
    </source>
</evidence>
<feature type="coiled-coil region" evidence="2">
    <location>
        <begin position="120"/>
        <end position="147"/>
    </location>
</feature>
<evidence type="ECO:0000313" key="4">
    <source>
        <dbReference type="EMBL" id="MBK1726641.1"/>
    </source>
</evidence>
<protein>
    <recommendedName>
        <fullName evidence="3">Multidrug resistance protein MdtA-like barrel-sandwich hybrid domain-containing protein</fullName>
    </recommendedName>
</protein>
<evidence type="ECO:0000313" key="5">
    <source>
        <dbReference type="Proteomes" id="UP000738126"/>
    </source>
</evidence>
<dbReference type="Gene3D" id="1.10.287.470">
    <property type="entry name" value="Helix hairpin bin"/>
    <property type="match status" value="1"/>
</dbReference>
<evidence type="ECO:0000256" key="1">
    <source>
        <dbReference type="ARBA" id="ARBA00009477"/>
    </source>
</evidence>
<dbReference type="EMBL" id="NRSH01000056">
    <property type="protein sequence ID" value="MBK1726641.1"/>
    <property type="molecule type" value="Genomic_DNA"/>
</dbReference>
<comment type="similarity">
    <text evidence="1">Belongs to the membrane fusion protein (MFP) (TC 8.A.1) family.</text>
</comment>
<proteinExistence type="inferred from homology"/>
<dbReference type="Gene3D" id="2.40.420.20">
    <property type="match status" value="1"/>
</dbReference>
<name>A0ABS1E887_9GAMM</name>
<dbReference type="PANTHER" id="PTHR30469:SF15">
    <property type="entry name" value="HLYD FAMILY OF SECRETION PROTEINS"/>
    <property type="match status" value="1"/>
</dbReference>
<dbReference type="Pfam" id="PF25917">
    <property type="entry name" value="BSH_RND"/>
    <property type="match status" value="1"/>
</dbReference>
<dbReference type="NCBIfam" id="TIGR01730">
    <property type="entry name" value="RND_mfp"/>
    <property type="match status" value="1"/>
</dbReference>
<gene>
    <name evidence="4" type="ORF">CKO13_06300</name>
</gene>
<comment type="caution">
    <text evidence="4">The sequence shown here is derived from an EMBL/GenBank/DDBJ whole genome shotgun (WGS) entry which is preliminary data.</text>
</comment>
<dbReference type="SUPFAM" id="SSF111369">
    <property type="entry name" value="HlyD-like secretion proteins"/>
    <property type="match status" value="1"/>
</dbReference>
<keyword evidence="2" id="KW-0175">Coiled coil</keyword>
<organism evidence="4 5">
    <name type="scientific">Halorhodospira neutriphila</name>
    <dbReference type="NCBI Taxonomy" id="168379"/>
    <lineage>
        <taxon>Bacteria</taxon>
        <taxon>Pseudomonadati</taxon>
        <taxon>Pseudomonadota</taxon>
        <taxon>Gammaproteobacteria</taxon>
        <taxon>Chromatiales</taxon>
        <taxon>Ectothiorhodospiraceae</taxon>
        <taxon>Halorhodospira</taxon>
    </lineage>
</organism>
<keyword evidence="5" id="KW-1185">Reference proteome</keyword>
<sequence>MGRLRMAIKPKLGRRARLLLLLAVGILLGLAAWGIISRKAEMAAAPRFQPEPVAVHTATARAEELARSRQYLAEAEAVRAAALSARVTERITGITVDEGDAVVEGDPLVQLDRAAVDTRLDGVAADLEQARAERAAEEARRDALADSAAYWRKELERLQRLREDEAVSQSAVDEAADRVNEARGNLAAARQRVKALTARLASLRARQAELRQERADYTLKAPFAGVVTERTVDPGDQAAPGKPLIRISSTEQMRLAFGVPRADRPAVAAGRTVRLELDGGTREATISRIHPALDTARLARAEVDLPAGTALPPGAEVPVTVALPPIEGAALIPADALAGGDERPTVYVVRDGKARARPVTVQGRSGGRVAVAGIEPGAAVVTTPYLGWTRLADGMPVTEATP</sequence>
<dbReference type="InterPro" id="IPR058625">
    <property type="entry name" value="MdtA-like_BSH"/>
</dbReference>
<feature type="coiled-coil region" evidence="2">
    <location>
        <begin position="172"/>
        <end position="220"/>
    </location>
</feature>
<dbReference type="InterPro" id="IPR006143">
    <property type="entry name" value="RND_pump_MFP"/>
</dbReference>
<dbReference type="Gene3D" id="2.40.30.170">
    <property type="match status" value="1"/>
</dbReference>
<feature type="domain" description="Multidrug resistance protein MdtA-like barrel-sandwich hybrid" evidence="3">
    <location>
        <begin position="80"/>
        <end position="243"/>
    </location>
</feature>
<accession>A0ABS1E887</accession>
<dbReference type="Proteomes" id="UP000738126">
    <property type="component" value="Unassembled WGS sequence"/>
</dbReference>
<dbReference type="PANTHER" id="PTHR30469">
    <property type="entry name" value="MULTIDRUG RESISTANCE PROTEIN MDTA"/>
    <property type="match status" value="1"/>
</dbReference>
<dbReference type="Gene3D" id="2.40.50.100">
    <property type="match status" value="1"/>
</dbReference>